<dbReference type="PROSITE" id="PS51257">
    <property type="entry name" value="PROKAR_LIPOPROTEIN"/>
    <property type="match status" value="1"/>
</dbReference>
<keyword evidence="4" id="KW-1185">Reference proteome</keyword>
<evidence type="ECO:0000313" key="3">
    <source>
        <dbReference type="EMBL" id="GAA4453734.1"/>
    </source>
</evidence>
<dbReference type="Proteomes" id="UP001501410">
    <property type="component" value="Unassembled WGS sequence"/>
</dbReference>
<gene>
    <name evidence="3" type="ORF">GCM10023092_14570</name>
</gene>
<feature type="chain" id="PRO_5047359104" description="Type 1 periplasmic binding fold superfamily protein" evidence="2">
    <location>
        <begin position="19"/>
        <end position="187"/>
    </location>
</feature>
<organism evidence="3 4">
    <name type="scientific">Rurimicrobium arvi</name>
    <dbReference type="NCBI Taxonomy" id="2049916"/>
    <lineage>
        <taxon>Bacteria</taxon>
        <taxon>Pseudomonadati</taxon>
        <taxon>Bacteroidota</taxon>
        <taxon>Chitinophagia</taxon>
        <taxon>Chitinophagales</taxon>
        <taxon>Chitinophagaceae</taxon>
        <taxon>Rurimicrobium</taxon>
    </lineage>
</organism>
<feature type="signal peptide" evidence="2">
    <location>
        <begin position="1"/>
        <end position="18"/>
    </location>
</feature>
<dbReference type="EMBL" id="BAABEZ010000022">
    <property type="protein sequence ID" value="GAA4453734.1"/>
    <property type="molecule type" value="Genomic_DNA"/>
</dbReference>
<evidence type="ECO:0000256" key="2">
    <source>
        <dbReference type="SAM" id="SignalP"/>
    </source>
</evidence>
<protein>
    <recommendedName>
        <fullName evidence="5">Type 1 periplasmic binding fold superfamily protein</fullName>
    </recommendedName>
</protein>
<comment type="caution">
    <text evidence="3">The sequence shown here is derived from an EMBL/GenBank/DDBJ whole genome shotgun (WGS) entry which is preliminary data.</text>
</comment>
<dbReference type="RefSeq" id="WP_344824683.1">
    <property type="nucleotide sequence ID" value="NZ_BAABEZ010000022.1"/>
</dbReference>
<feature type="region of interest" description="Disordered" evidence="1">
    <location>
        <begin position="159"/>
        <end position="187"/>
    </location>
</feature>
<evidence type="ECO:0008006" key="5">
    <source>
        <dbReference type="Google" id="ProtNLM"/>
    </source>
</evidence>
<accession>A0ABP8MPI5</accession>
<evidence type="ECO:0000256" key="1">
    <source>
        <dbReference type="SAM" id="MobiDB-lite"/>
    </source>
</evidence>
<evidence type="ECO:0000313" key="4">
    <source>
        <dbReference type="Proteomes" id="UP001501410"/>
    </source>
</evidence>
<sequence>MKKNIVIAIACISMLTFAACKKEKSAPTPDEQELITTVKITLSDDAGFNQTFEYKVENGFSSGTSAIEIDTVKLNANKTYSAVLTVLNEKASPVEDITAEIIEKSYEHLFVFASAPASGNGSVSVADGNKDSNGKPLNQTFQLTTSTAGKGTFRVTLMHQPTDKNGTTPETAGGETDLDATFPISLQ</sequence>
<name>A0ABP8MPI5_9BACT</name>
<keyword evidence="2" id="KW-0732">Signal</keyword>
<reference evidence="4" key="1">
    <citation type="journal article" date="2019" name="Int. J. Syst. Evol. Microbiol.">
        <title>The Global Catalogue of Microorganisms (GCM) 10K type strain sequencing project: providing services to taxonomists for standard genome sequencing and annotation.</title>
        <authorList>
            <consortium name="The Broad Institute Genomics Platform"/>
            <consortium name="The Broad Institute Genome Sequencing Center for Infectious Disease"/>
            <person name="Wu L."/>
            <person name="Ma J."/>
        </authorList>
    </citation>
    <scope>NUCLEOTIDE SEQUENCE [LARGE SCALE GENOMIC DNA]</scope>
    <source>
        <strain evidence="4">JCM 31921</strain>
    </source>
</reference>
<proteinExistence type="predicted"/>